<dbReference type="GeneID" id="93556352"/>
<dbReference type="OrthoDB" id="9804286at2"/>
<protein>
    <submittedName>
        <fullName evidence="3">ThiF family protein</fullName>
    </submittedName>
</protein>
<evidence type="ECO:0000313" key="4">
    <source>
        <dbReference type="Proteomes" id="UP000003598"/>
    </source>
</evidence>
<accession>G5SMQ2</accession>
<dbReference type="GO" id="GO:0005829">
    <property type="term" value="C:cytosol"/>
    <property type="evidence" value="ECO:0007669"/>
    <property type="project" value="TreeGrafter"/>
</dbReference>
<reference evidence="3 4" key="1">
    <citation type="submission" date="2011-03" db="EMBL/GenBank/DDBJ databases">
        <authorList>
            <person name="Weinstock G."/>
            <person name="Sodergren E."/>
            <person name="Clifton S."/>
            <person name="Fulton L."/>
            <person name="Fulton B."/>
            <person name="Courtney L."/>
            <person name="Fronick C."/>
            <person name="Harrison M."/>
            <person name="Strong C."/>
            <person name="Farmer C."/>
            <person name="Delahaunty K."/>
            <person name="Markovic C."/>
            <person name="Hall O."/>
            <person name="Minx P."/>
            <person name="Tomlinson C."/>
            <person name="Mitreva M."/>
            <person name="Hou S."/>
            <person name="Chen J."/>
            <person name="Wollam A."/>
            <person name="Pepin K.H."/>
            <person name="Johnson M."/>
            <person name="Bhonagiri V."/>
            <person name="Zhang X."/>
            <person name="Suruliraj S."/>
            <person name="Warren W."/>
            <person name="Chinwalla A."/>
            <person name="Mardis E.R."/>
            <person name="Wilson R.K."/>
        </authorList>
    </citation>
    <scope>NUCLEOTIDE SEQUENCE [LARGE SCALE GENOMIC DNA]</scope>
    <source>
        <strain evidence="3 4">YIT 11840</strain>
    </source>
</reference>
<evidence type="ECO:0000313" key="3">
    <source>
        <dbReference type="EMBL" id="EHH01490.1"/>
    </source>
</evidence>
<dbReference type="HOGENOM" id="CLU_013325_10_3_10"/>
<comment type="similarity">
    <text evidence="1">Belongs to the HesA/MoeB/ThiF family.</text>
</comment>
<comment type="caution">
    <text evidence="3">The sequence shown here is derived from an EMBL/GenBank/DDBJ whole genome shotgun (WGS) entry which is preliminary data.</text>
</comment>
<dbReference type="Pfam" id="PF00899">
    <property type="entry name" value="ThiF"/>
    <property type="match status" value="1"/>
</dbReference>
<dbReference type="AlphaFoldDB" id="G5SMQ2"/>
<dbReference type="SUPFAM" id="SSF69572">
    <property type="entry name" value="Activating enzymes of the ubiquitin-like proteins"/>
    <property type="match status" value="1"/>
</dbReference>
<gene>
    <name evidence="3" type="ORF">HMPREF9441_00628</name>
</gene>
<evidence type="ECO:0000256" key="1">
    <source>
        <dbReference type="ARBA" id="ARBA00009919"/>
    </source>
</evidence>
<organism evidence="3 4">
    <name type="scientific">Paraprevotella clara YIT 11840</name>
    <dbReference type="NCBI Taxonomy" id="762968"/>
    <lineage>
        <taxon>Bacteria</taxon>
        <taxon>Pseudomonadati</taxon>
        <taxon>Bacteroidota</taxon>
        <taxon>Bacteroidia</taxon>
        <taxon>Bacteroidales</taxon>
        <taxon>Prevotellaceae</taxon>
        <taxon>Paraprevotella</taxon>
    </lineage>
</organism>
<dbReference type="Proteomes" id="UP000003598">
    <property type="component" value="Unassembled WGS sequence"/>
</dbReference>
<name>G5SMQ2_9BACT</name>
<dbReference type="CDD" id="cd00757">
    <property type="entry name" value="ThiF_MoeB_HesA_family"/>
    <property type="match status" value="1"/>
</dbReference>
<dbReference type="GO" id="GO:0004792">
    <property type="term" value="F:thiosulfate-cyanide sulfurtransferase activity"/>
    <property type="evidence" value="ECO:0007669"/>
    <property type="project" value="TreeGrafter"/>
</dbReference>
<dbReference type="FunFam" id="3.40.50.720:FF:000080">
    <property type="entry name" value="Thiazole biosynthesis adenylyltransferase ThiF"/>
    <property type="match status" value="1"/>
</dbReference>
<dbReference type="PANTHER" id="PTHR10953">
    <property type="entry name" value="UBIQUITIN-ACTIVATING ENZYME E1"/>
    <property type="match status" value="1"/>
</dbReference>
<dbReference type="Gene3D" id="3.40.50.720">
    <property type="entry name" value="NAD(P)-binding Rossmann-like Domain"/>
    <property type="match status" value="1"/>
</dbReference>
<dbReference type="PATRIC" id="fig|762968.3.peg.557"/>
<dbReference type="GO" id="GO:0016779">
    <property type="term" value="F:nucleotidyltransferase activity"/>
    <property type="evidence" value="ECO:0007669"/>
    <property type="project" value="TreeGrafter"/>
</dbReference>
<dbReference type="EMBL" id="AFFY01000007">
    <property type="protein sequence ID" value="EHH01490.1"/>
    <property type="molecule type" value="Genomic_DNA"/>
</dbReference>
<feature type="domain" description="THIF-type NAD/FAD binding fold" evidence="2">
    <location>
        <begin position="15"/>
        <end position="236"/>
    </location>
</feature>
<dbReference type="InterPro" id="IPR035985">
    <property type="entry name" value="Ubiquitin-activating_enz"/>
</dbReference>
<dbReference type="GO" id="GO:0008146">
    <property type="term" value="F:sulfotransferase activity"/>
    <property type="evidence" value="ECO:0007669"/>
    <property type="project" value="TreeGrafter"/>
</dbReference>
<dbReference type="GO" id="GO:0008641">
    <property type="term" value="F:ubiquitin-like modifier activating enzyme activity"/>
    <property type="evidence" value="ECO:0007669"/>
    <property type="project" value="InterPro"/>
</dbReference>
<proteinExistence type="inferred from homology"/>
<evidence type="ECO:0000259" key="2">
    <source>
        <dbReference type="Pfam" id="PF00899"/>
    </source>
</evidence>
<dbReference type="InterPro" id="IPR000594">
    <property type="entry name" value="ThiF_NAD_FAD-bd"/>
</dbReference>
<dbReference type="eggNOG" id="COG0476">
    <property type="taxonomic scope" value="Bacteria"/>
</dbReference>
<dbReference type="RefSeq" id="WP_008617713.1">
    <property type="nucleotide sequence ID" value="NZ_JH376583.1"/>
</dbReference>
<dbReference type="InterPro" id="IPR045886">
    <property type="entry name" value="ThiF/MoeB/HesA"/>
</dbReference>
<keyword evidence="4" id="KW-1185">Reference proteome</keyword>
<dbReference type="STRING" id="762968.HMPREF9441_00628"/>
<sequence>MLTMSEMENKKLGRYERQTMLPEIRTGGQERLRAARVLVVGTGGLGSPVSLYLAGAGIGHIGLVDDDTVSTTNLHRQVLYAEAEVGLPKVVLAARRLRALNSDVDVKPYACRLTPDNAAGMIQDYDIVVDACDNYPTRYLLNDICRAQGKPYVYGAIEGFCGQVSVFCRTAEAKSYRDLYPDEEAACQLPPAFKGVVGMTPAIVGSVQAHEVMKLVCGYGDVLDGRLWTIDLRTMQSYIIEL</sequence>
<dbReference type="PANTHER" id="PTHR10953:SF102">
    <property type="entry name" value="ADENYLYLTRANSFERASE AND SULFURTRANSFERASE MOCS3"/>
    <property type="match status" value="1"/>
</dbReference>